<evidence type="ECO:0000256" key="2">
    <source>
        <dbReference type="SAM" id="MobiDB-lite"/>
    </source>
</evidence>
<organism evidence="5 6">
    <name type="scientific">Leptomonas pyrrhocoris</name>
    <name type="common">Firebug parasite</name>
    <dbReference type="NCBI Taxonomy" id="157538"/>
    <lineage>
        <taxon>Eukaryota</taxon>
        <taxon>Discoba</taxon>
        <taxon>Euglenozoa</taxon>
        <taxon>Kinetoplastea</taxon>
        <taxon>Metakinetoplastina</taxon>
        <taxon>Trypanosomatida</taxon>
        <taxon>Trypanosomatidae</taxon>
        <taxon>Leishmaniinae</taxon>
        <taxon>Leptomonas</taxon>
    </lineage>
</organism>
<feature type="compositionally biased region" description="Low complexity" evidence="2">
    <location>
        <begin position="132"/>
        <end position="163"/>
    </location>
</feature>
<name>A0A0N0VEG8_LEPPY</name>
<evidence type="ECO:0000313" key="5">
    <source>
        <dbReference type="EMBL" id="KPA77924.1"/>
    </source>
</evidence>
<gene>
    <name evidence="5" type="ORF">ABB37_06702</name>
</gene>
<dbReference type="Proteomes" id="UP000037923">
    <property type="component" value="Unassembled WGS sequence"/>
</dbReference>
<proteinExistence type="predicted"/>
<evidence type="ECO:0000313" key="6">
    <source>
        <dbReference type="Proteomes" id="UP000037923"/>
    </source>
</evidence>
<reference evidence="5 6" key="1">
    <citation type="submission" date="2015-07" db="EMBL/GenBank/DDBJ databases">
        <title>High-quality genome of monoxenous trypanosomatid Leptomonas pyrrhocoris.</title>
        <authorList>
            <person name="Flegontov P."/>
            <person name="Butenko A."/>
            <person name="Firsov S."/>
            <person name="Vlcek C."/>
            <person name="Logacheva M.D."/>
            <person name="Field M."/>
            <person name="Filatov D."/>
            <person name="Flegontova O."/>
            <person name="Gerasimov E."/>
            <person name="Jackson A.P."/>
            <person name="Kelly S."/>
            <person name="Opperdoes F."/>
            <person name="O'Reilly A."/>
            <person name="Votypka J."/>
            <person name="Yurchenko V."/>
            <person name="Lukes J."/>
        </authorList>
    </citation>
    <scope>NUCLEOTIDE SEQUENCE [LARGE SCALE GENOMIC DNA]</scope>
    <source>
        <strain evidence="5">H10</strain>
    </source>
</reference>
<dbReference type="PANTHER" id="PTHR24045:SF0">
    <property type="entry name" value="N-ACETYLGLUCOSAMINE-1-PHOSPHOTRANSFERASE SUBUNITS ALPHA_BETA"/>
    <property type="match status" value="1"/>
</dbReference>
<dbReference type="InterPro" id="IPR031357">
    <property type="entry name" value="Stealth_CR3"/>
</dbReference>
<evidence type="ECO:0000256" key="3">
    <source>
        <dbReference type="SAM" id="Phobius"/>
    </source>
</evidence>
<dbReference type="GO" id="GO:0005794">
    <property type="term" value="C:Golgi apparatus"/>
    <property type="evidence" value="ECO:0007669"/>
    <property type="project" value="TreeGrafter"/>
</dbReference>
<keyword evidence="6" id="KW-1185">Reference proteome</keyword>
<dbReference type="InterPro" id="IPR047141">
    <property type="entry name" value="Stealth"/>
</dbReference>
<keyword evidence="1" id="KW-0808">Transferase</keyword>
<keyword evidence="3" id="KW-1133">Transmembrane helix</keyword>
<feature type="region of interest" description="Disordered" evidence="2">
    <location>
        <begin position="1"/>
        <end position="34"/>
    </location>
</feature>
<keyword evidence="3" id="KW-0472">Membrane</keyword>
<comment type="caution">
    <text evidence="5">The sequence shown here is derived from an EMBL/GenBank/DDBJ whole genome shotgun (WGS) entry which is preliminary data.</text>
</comment>
<keyword evidence="3" id="KW-0812">Transmembrane</keyword>
<feature type="transmembrane region" description="Helical" evidence="3">
    <location>
        <begin position="39"/>
        <end position="60"/>
    </location>
</feature>
<feature type="region of interest" description="Disordered" evidence="2">
    <location>
        <begin position="203"/>
        <end position="222"/>
    </location>
</feature>
<evidence type="ECO:0000259" key="4">
    <source>
        <dbReference type="Pfam" id="PF17102"/>
    </source>
</evidence>
<protein>
    <submittedName>
        <fullName evidence="5">Unspecified product</fullName>
    </submittedName>
</protein>
<dbReference type="EMBL" id="LGTL01000015">
    <property type="protein sequence ID" value="KPA77923.1"/>
    <property type="molecule type" value="Genomic_DNA"/>
</dbReference>
<dbReference type="AlphaFoldDB" id="A0A0N0VEG8"/>
<evidence type="ECO:0000256" key="1">
    <source>
        <dbReference type="ARBA" id="ARBA00022679"/>
    </source>
</evidence>
<dbReference type="OMA" id="KHYYATH"/>
<dbReference type="RefSeq" id="XP_015656363.1">
    <property type="nucleotide sequence ID" value="XM_015805070.1"/>
</dbReference>
<dbReference type="PANTHER" id="PTHR24045">
    <property type="match status" value="1"/>
</dbReference>
<sequence>MLPGGMRKLSGRQDSSSFSLPGGGLGGSPRHRKRRPSKIVSFVVSAGFVAMAVALLYLLFCRSDATSLSARRRPRPSPVRVDEVVEQLHLDAERRRQRGETCSSASTSMPPTTAALATQSHTGKEEAKVGLPADTETAAAVQATTPPSTTTTVKAPAPPATEAVQSVAPTPEENGNGQGEENGDRTPGGAAQELHTLTGQRETAVPPAAGDGMSAPTPASSADLRTISPYLRRRKPEFQKEDGEYAPEEPQRLPGLRINRRTYTADELLRSYENTDFIYSFVHGTEANHNYRKEVRKACLWAILAKEDAVFADLGAEAATDGFASFTCTPSFLHGGHDSVKTLGELLRSVQLQSLHGADGRDRETDELRHSIRSLEQHVQWHRGRVVIVSPGHHPTWVDGARNFLAGVCGGAAVQALRSRGTHLRLTTVHQDALMPYGMRLTADSHVIEQHIWRVRNTTAVHVYMNDDYFVNRDVAITDLFNEYGGTIVRTEEGFLHEGEVADKGISWARGVRHAQQFNIQELDVHHEDDLPAKLVEMWTTLGRLENSTFTDTAHSSLPVLKGSNTDEAVDVARLFPAEPMHSTPLEPRRPRRYATHAPFVYCTNMFRFLSTRYEREFASAALHHRARVAADLFLPFLYNAFIMARPWQASPQFLPYLMQLHRSRGRTPTEAPPSLSISLDNVDGCAPATLLAGQASNGCVFGKFSDDIAENQRVVDLIARANPLYFNINAGFKTVAEADHLRAYLHDKFPTPVYLEQAPATTAADPEAAAADGDGEKDATAAAAAAANVVADAVLPPLFDALMALPVVGVVSYEEGVCPLVRSLSLAFAGHHRGRVHVAVQRYGDGEADETLREARTRLRNRVISATPVLKCAYGSAVKVASSARGEGVADVARRVLQASDGAGVVLPSTCGAGDGGAAGLRVRGFVMDARTPHAPVTSTAALRAALSMPGQTLALEDFRAVRVGPDDRDVVLVLAREDAAAKAVHWIDGASENDLLLTYPLPLEAYEDMTAELQWSRP</sequence>
<feature type="domain" description="Stealth protein CR3 conserved region 3" evidence="4">
    <location>
        <begin position="596"/>
        <end position="645"/>
    </location>
</feature>
<dbReference type="OrthoDB" id="263283at2759"/>
<dbReference type="GeneID" id="26906988"/>
<dbReference type="RefSeq" id="XP_015656362.1">
    <property type="nucleotide sequence ID" value="XM_015805069.1"/>
</dbReference>
<feature type="region of interest" description="Disordered" evidence="2">
    <location>
        <begin position="90"/>
        <end position="191"/>
    </location>
</feature>
<dbReference type="VEuPathDB" id="TriTrypDB:LpyrH10_15_1120"/>
<dbReference type="GO" id="GO:0016772">
    <property type="term" value="F:transferase activity, transferring phosphorus-containing groups"/>
    <property type="evidence" value="ECO:0007669"/>
    <property type="project" value="InterPro"/>
</dbReference>
<accession>A0A0N0VEG8</accession>
<dbReference type="EMBL" id="LGTL01000015">
    <property type="protein sequence ID" value="KPA77924.1"/>
    <property type="molecule type" value="Genomic_DNA"/>
</dbReference>
<feature type="compositionally biased region" description="Low complexity" evidence="2">
    <location>
        <begin position="103"/>
        <end position="118"/>
    </location>
</feature>
<dbReference type="Pfam" id="PF17102">
    <property type="entry name" value="Stealth_CR3"/>
    <property type="match status" value="1"/>
</dbReference>